<evidence type="ECO:0000313" key="2">
    <source>
        <dbReference type="EMBL" id="SAK82552.1"/>
    </source>
</evidence>
<organism evidence="2 3">
    <name type="scientific">Caballeronia catudaia</name>
    <dbReference type="NCBI Taxonomy" id="1777136"/>
    <lineage>
        <taxon>Bacteria</taxon>
        <taxon>Pseudomonadati</taxon>
        <taxon>Pseudomonadota</taxon>
        <taxon>Betaproteobacteria</taxon>
        <taxon>Burkholderiales</taxon>
        <taxon>Burkholderiaceae</taxon>
        <taxon>Caballeronia</taxon>
    </lineage>
</organism>
<name>A0A158CJT5_9BURK</name>
<proteinExistence type="predicted"/>
<accession>A0A158CJT5</accession>
<dbReference type="AlphaFoldDB" id="A0A158CJT5"/>
<evidence type="ECO:0000256" key="1">
    <source>
        <dbReference type="SAM" id="MobiDB-lite"/>
    </source>
</evidence>
<dbReference type="EMBL" id="FCOF02000033">
    <property type="protein sequence ID" value="SAK82552.1"/>
    <property type="molecule type" value="Genomic_DNA"/>
</dbReference>
<reference evidence="2" key="1">
    <citation type="submission" date="2016-01" db="EMBL/GenBank/DDBJ databases">
        <authorList>
            <person name="Peeters C."/>
        </authorList>
    </citation>
    <scope>NUCLEOTIDE SEQUENCE [LARGE SCALE GENOMIC DNA]</scope>
    <source>
        <strain evidence="2">LMG 29318</strain>
    </source>
</reference>
<dbReference type="RefSeq" id="WP_143746506.1">
    <property type="nucleotide sequence ID" value="NZ_FCOF02000033.1"/>
</dbReference>
<sequence length="70" mass="7850">MSDHLHAASSTKEAMTTDSTPDARTIPPTSERPKASSSPATRTWAWGRTREPYDWMDAHTPFNDMSAWRG</sequence>
<gene>
    <name evidence="2" type="ORF">AWB75_05261</name>
</gene>
<dbReference type="Proteomes" id="UP000054870">
    <property type="component" value="Unassembled WGS sequence"/>
</dbReference>
<feature type="region of interest" description="Disordered" evidence="1">
    <location>
        <begin position="1"/>
        <end position="44"/>
    </location>
</feature>
<dbReference type="OrthoDB" id="9011872at2"/>
<feature type="compositionally biased region" description="Polar residues" evidence="1">
    <location>
        <begin position="8"/>
        <end position="22"/>
    </location>
</feature>
<keyword evidence="3" id="KW-1185">Reference proteome</keyword>
<protein>
    <submittedName>
        <fullName evidence="2">Uncharacterized protein</fullName>
    </submittedName>
</protein>
<evidence type="ECO:0000313" key="3">
    <source>
        <dbReference type="Proteomes" id="UP000054870"/>
    </source>
</evidence>
<comment type="caution">
    <text evidence="2">The sequence shown here is derived from an EMBL/GenBank/DDBJ whole genome shotgun (WGS) entry which is preliminary data.</text>
</comment>